<accession>A0ABW1SB09</accession>
<keyword evidence="2" id="KW-1185">Reference proteome</keyword>
<dbReference type="RefSeq" id="WP_377379232.1">
    <property type="nucleotide sequence ID" value="NZ_JBHSSW010000013.1"/>
</dbReference>
<dbReference type="Proteomes" id="UP001596303">
    <property type="component" value="Unassembled WGS sequence"/>
</dbReference>
<dbReference type="EMBL" id="JBHSSW010000013">
    <property type="protein sequence ID" value="MFC6198746.1"/>
    <property type="molecule type" value="Genomic_DNA"/>
</dbReference>
<protein>
    <submittedName>
        <fullName evidence="1">DUF2855 family protein</fullName>
    </submittedName>
</protein>
<reference evidence="2" key="1">
    <citation type="journal article" date="2019" name="Int. J. Syst. Evol. Microbiol.">
        <title>The Global Catalogue of Microorganisms (GCM) 10K type strain sequencing project: providing services to taxonomists for standard genome sequencing and annotation.</title>
        <authorList>
            <consortium name="The Broad Institute Genomics Platform"/>
            <consortium name="The Broad Institute Genome Sequencing Center for Infectious Disease"/>
            <person name="Wu L."/>
            <person name="Ma J."/>
        </authorList>
    </citation>
    <scope>NUCLEOTIDE SEQUENCE [LARGE SCALE GENOMIC DNA]</scope>
    <source>
        <strain evidence="2">CGMCC-1.15741</strain>
    </source>
</reference>
<dbReference type="Pfam" id="PF11017">
    <property type="entry name" value="DUF2855"/>
    <property type="match status" value="1"/>
</dbReference>
<organism evidence="1 2">
    <name type="scientific">Ponticaulis profundi</name>
    <dbReference type="NCBI Taxonomy" id="2665222"/>
    <lineage>
        <taxon>Bacteria</taxon>
        <taxon>Pseudomonadati</taxon>
        <taxon>Pseudomonadota</taxon>
        <taxon>Alphaproteobacteria</taxon>
        <taxon>Hyphomonadales</taxon>
        <taxon>Hyphomonadaceae</taxon>
        <taxon>Ponticaulis</taxon>
    </lineage>
</organism>
<dbReference type="InterPro" id="IPR021276">
    <property type="entry name" value="DUF2855"/>
</dbReference>
<evidence type="ECO:0000313" key="1">
    <source>
        <dbReference type="EMBL" id="MFC6198746.1"/>
    </source>
</evidence>
<evidence type="ECO:0000313" key="2">
    <source>
        <dbReference type="Proteomes" id="UP001596303"/>
    </source>
</evidence>
<gene>
    <name evidence="1" type="ORF">ACFQDM_11680</name>
</gene>
<comment type="caution">
    <text evidence="1">The sequence shown here is derived from an EMBL/GenBank/DDBJ whole genome shotgun (WGS) entry which is preliminary data.</text>
</comment>
<proteinExistence type="predicted"/>
<name>A0ABW1SB09_9PROT</name>
<sequence length="365" mass="41184">MMISGARVLEVEKTDLYHTRITELPKTSLKTGEVRLSIDNFALTANNITYAVYGDSMGYWKFFPSEEHGWGRIPVWGFATVEESLYDDIDVGERFFGYFPMATELIVQPERNREDGFSDGSNHRQALPSIYNRYTRISSDPSYRADFENQQMLFRPLFMTSFLIDDQLAEFDFYGARQVVLSSASSKTAMALAWLLQERDIDVIALTSQNSRSFVRNSQAYKKTVLYEDIETGLDMASSVFVDFSGAPETARKVHTRLGDDLKASIMVGATNWQAGSTSEDTAPLPGPERSFFFAPDQGDKLVSEIGPEEFSRRVGTKMLEFYEPASRWIKTVRGLGDEAISESYDRVLRGKALPSEGFILSFSV</sequence>